<dbReference type="InterPro" id="IPR029058">
    <property type="entry name" value="AB_hydrolase_fold"/>
</dbReference>
<keyword evidence="4" id="KW-1185">Reference proteome</keyword>
<dbReference type="InterPro" id="IPR022742">
    <property type="entry name" value="Hydrolase_4"/>
</dbReference>
<dbReference type="PANTHER" id="PTHR12277:SF81">
    <property type="entry name" value="PROTEIN ABHD13"/>
    <property type="match status" value="1"/>
</dbReference>
<proteinExistence type="predicted"/>
<dbReference type="Proteomes" id="UP000295375">
    <property type="component" value="Unassembled WGS sequence"/>
</dbReference>
<organism evidence="3 4">
    <name type="scientific">Permianibacter aggregans</name>
    <dbReference type="NCBI Taxonomy" id="1510150"/>
    <lineage>
        <taxon>Bacteria</taxon>
        <taxon>Pseudomonadati</taxon>
        <taxon>Pseudomonadota</taxon>
        <taxon>Gammaproteobacteria</taxon>
        <taxon>Pseudomonadales</taxon>
        <taxon>Pseudomonadaceae</taxon>
        <taxon>Permianibacter</taxon>
    </lineage>
</organism>
<dbReference type="Pfam" id="PF12146">
    <property type="entry name" value="Hydrolase_4"/>
    <property type="match status" value="1"/>
</dbReference>
<name>A0A4R6UYJ9_9GAMM</name>
<evidence type="ECO:0000313" key="3">
    <source>
        <dbReference type="EMBL" id="TDQ48724.1"/>
    </source>
</evidence>
<dbReference type="PANTHER" id="PTHR12277">
    <property type="entry name" value="ALPHA/BETA HYDROLASE DOMAIN-CONTAINING PROTEIN"/>
    <property type="match status" value="1"/>
</dbReference>
<accession>A0A4R6UYJ9</accession>
<comment type="caution">
    <text evidence="3">The sequence shown here is derived from an EMBL/GenBank/DDBJ whole genome shotgun (WGS) entry which is preliminary data.</text>
</comment>
<reference evidence="3 4" key="1">
    <citation type="submission" date="2019-03" db="EMBL/GenBank/DDBJ databases">
        <title>Genomic Encyclopedia of Type Strains, Phase IV (KMG-IV): sequencing the most valuable type-strain genomes for metagenomic binning, comparative biology and taxonomic classification.</title>
        <authorList>
            <person name="Goeker M."/>
        </authorList>
    </citation>
    <scope>NUCLEOTIDE SEQUENCE [LARGE SCALE GENOMIC DNA]</scope>
    <source>
        <strain evidence="3 4">DSM 103792</strain>
    </source>
</reference>
<dbReference type="AlphaFoldDB" id="A0A4R6UYJ9"/>
<dbReference type="RefSeq" id="WP_157591203.1">
    <property type="nucleotide sequence ID" value="NZ_CP037953.1"/>
</dbReference>
<gene>
    <name evidence="3" type="ORF">EV696_106165</name>
</gene>
<evidence type="ECO:0000256" key="1">
    <source>
        <dbReference type="SAM" id="SignalP"/>
    </source>
</evidence>
<feature type="signal peptide" evidence="1">
    <location>
        <begin position="1"/>
        <end position="19"/>
    </location>
</feature>
<feature type="chain" id="PRO_5020660976" description="Serine aminopeptidase S33 domain-containing protein" evidence="1">
    <location>
        <begin position="20"/>
        <end position="286"/>
    </location>
</feature>
<keyword evidence="1" id="KW-0732">Signal</keyword>
<dbReference type="SUPFAM" id="SSF53474">
    <property type="entry name" value="alpha/beta-Hydrolases"/>
    <property type="match status" value="1"/>
</dbReference>
<evidence type="ECO:0000259" key="2">
    <source>
        <dbReference type="Pfam" id="PF12146"/>
    </source>
</evidence>
<dbReference type="Gene3D" id="3.40.50.1820">
    <property type="entry name" value="alpha/beta hydrolase"/>
    <property type="match status" value="1"/>
</dbReference>
<dbReference type="EMBL" id="SNYM01000006">
    <property type="protein sequence ID" value="TDQ48724.1"/>
    <property type="molecule type" value="Genomic_DNA"/>
</dbReference>
<feature type="domain" description="Serine aminopeptidase S33" evidence="2">
    <location>
        <begin position="88"/>
        <end position="172"/>
    </location>
</feature>
<sequence length="286" mass="31451">MRHLLIPVIASTIISTAYATNNQLERSVCGSLKEPFTFWMWRSAAGSPANNAAAHYSNVQPLEHRTADGRLLRGYRIKSTQADERFIGTVLVAQGNAMLADQLLPDLSTFADAGLDVWIFDYRGYGNSEGKSRLKAMVSDYRELFARLHSTTQGKHFLYGISFGGIVLLNVIGSGIAYDRVVIDSTPSLISNEGCPAEYDPAANLPTDASRFLLIAGEQDNVVSPEASSKLMNLAQSRGARVEIRGEFAHPFMDKSLQLHQLRLKLVRDFFTTVPPAINKAISSQE</sequence>
<protein>
    <recommendedName>
        <fullName evidence="2">Serine aminopeptidase S33 domain-containing protein</fullName>
    </recommendedName>
</protein>
<evidence type="ECO:0000313" key="4">
    <source>
        <dbReference type="Proteomes" id="UP000295375"/>
    </source>
</evidence>